<evidence type="ECO:0000256" key="1">
    <source>
        <dbReference type="ARBA" id="ARBA00022859"/>
    </source>
</evidence>
<keyword evidence="4" id="KW-1185">Reference proteome</keyword>
<protein>
    <recommendedName>
        <fullName evidence="5">Ig-like domain-containing protein</fullName>
    </recommendedName>
</protein>
<evidence type="ECO:0008006" key="5">
    <source>
        <dbReference type="Google" id="ProtNLM"/>
    </source>
</evidence>
<dbReference type="AlphaFoldDB" id="A0A151NL32"/>
<keyword evidence="1" id="KW-0391">Immunity</keyword>
<dbReference type="InterPro" id="IPR036179">
    <property type="entry name" value="Ig-like_dom_sf"/>
</dbReference>
<dbReference type="PANTHER" id="PTHR23268">
    <property type="entry name" value="T-CELL RECEPTOR BETA CHAIN"/>
    <property type="match status" value="1"/>
</dbReference>
<dbReference type="GO" id="GO:0002376">
    <property type="term" value="P:immune system process"/>
    <property type="evidence" value="ECO:0007669"/>
    <property type="project" value="UniProtKB-KW"/>
</dbReference>
<proteinExistence type="predicted"/>
<comment type="caution">
    <text evidence="3">The sequence shown here is derived from an EMBL/GenBank/DDBJ whole genome shotgun (WGS) entry which is preliminary data.</text>
</comment>
<dbReference type="GO" id="GO:0005886">
    <property type="term" value="C:plasma membrane"/>
    <property type="evidence" value="ECO:0007669"/>
    <property type="project" value="TreeGrafter"/>
</dbReference>
<accession>A0A151NL32</accession>
<evidence type="ECO:0000313" key="4">
    <source>
        <dbReference type="Proteomes" id="UP000050525"/>
    </source>
</evidence>
<feature type="signal peptide" evidence="2">
    <location>
        <begin position="1"/>
        <end position="19"/>
    </location>
</feature>
<dbReference type="GO" id="GO:0007166">
    <property type="term" value="P:cell surface receptor signaling pathway"/>
    <property type="evidence" value="ECO:0007669"/>
    <property type="project" value="TreeGrafter"/>
</dbReference>
<feature type="chain" id="PRO_5007586155" description="Ig-like domain-containing protein" evidence="2">
    <location>
        <begin position="20"/>
        <end position="114"/>
    </location>
</feature>
<organism evidence="3 4">
    <name type="scientific">Alligator mississippiensis</name>
    <name type="common">American alligator</name>
    <dbReference type="NCBI Taxonomy" id="8496"/>
    <lineage>
        <taxon>Eukaryota</taxon>
        <taxon>Metazoa</taxon>
        <taxon>Chordata</taxon>
        <taxon>Craniata</taxon>
        <taxon>Vertebrata</taxon>
        <taxon>Euteleostomi</taxon>
        <taxon>Archelosauria</taxon>
        <taxon>Archosauria</taxon>
        <taxon>Crocodylia</taxon>
        <taxon>Alligatoridae</taxon>
        <taxon>Alligatorinae</taxon>
        <taxon>Alligator</taxon>
    </lineage>
</organism>
<evidence type="ECO:0000313" key="3">
    <source>
        <dbReference type="EMBL" id="KYO37504.1"/>
    </source>
</evidence>
<dbReference type="PANTHER" id="PTHR23268:SF28">
    <property type="entry name" value="T CELL RECEPTOR BETA VARIABLE 19"/>
    <property type="match status" value="1"/>
</dbReference>
<reference evidence="3 4" key="1">
    <citation type="journal article" date="2012" name="Genome Biol.">
        <title>Sequencing three crocodilian genomes to illuminate the evolution of archosaurs and amniotes.</title>
        <authorList>
            <person name="St John J.A."/>
            <person name="Braun E.L."/>
            <person name="Isberg S.R."/>
            <person name="Miles L.G."/>
            <person name="Chong A.Y."/>
            <person name="Gongora J."/>
            <person name="Dalzell P."/>
            <person name="Moran C."/>
            <person name="Bed'hom B."/>
            <person name="Abzhanov A."/>
            <person name="Burgess S.C."/>
            <person name="Cooksey A.M."/>
            <person name="Castoe T.A."/>
            <person name="Crawford N.G."/>
            <person name="Densmore L.D."/>
            <person name="Drew J.C."/>
            <person name="Edwards S.V."/>
            <person name="Faircloth B.C."/>
            <person name="Fujita M.K."/>
            <person name="Greenwold M.J."/>
            <person name="Hoffmann F.G."/>
            <person name="Howard J.M."/>
            <person name="Iguchi T."/>
            <person name="Janes D.E."/>
            <person name="Khan S.Y."/>
            <person name="Kohno S."/>
            <person name="de Koning A.J."/>
            <person name="Lance S.L."/>
            <person name="McCarthy F.M."/>
            <person name="McCormack J.E."/>
            <person name="Merchant M.E."/>
            <person name="Peterson D.G."/>
            <person name="Pollock D.D."/>
            <person name="Pourmand N."/>
            <person name="Raney B.J."/>
            <person name="Roessler K.A."/>
            <person name="Sanford J.R."/>
            <person name="Sawyer R.H."/>
            <person name="Schmidt C.J."/>
            <person name="Triplett E.W."/>
            <person name="Tuberville T.D."/>
            <person name="Venegas-Anaya M."/>
            <person name="Howard J.T."/>
            <person name="Jarvis E.D."/>
            <person name="Guillette L.J.Jr."/>
            <person name="Glenn T.C."/>
            <person name="Green R.E."/>
            <person name="Ray D.A."/>
        </authorList>
    </citation>
    <scope>NUCLEOTIDE SEQUENCE [LARGE SCALE GENOMIC DNA]</scope>
    <source>
        <strain evidence="3">KSC_2009_1</strain>
    </source>
</reference>
<gene>
    <name evidence="3" type="ORF">Y1Q_0015246</name>
</gene>
<evidence type="ECO:0000256" key="2">
    <source>
        <dbReference type="SAM" id="SignalP"/>
    </source>
</evidence>
<name>A0A151NL32_ALLMI</name>
<dbReference type="SUPFAM" id="SSF48726">
    <property type="entry name" value="Immunoglobulin"/>
    <property type="match status" value="1"/>
</dbReference>
<dbReference type="Proteomes" id="UP000050525">
    <property type="component" value="Unassembled WGS sequence"/>
</dbReference>
<sequence>MDVVPTLLCFVAVASCVHSAAIIQQSQSMVERPGNPASLECSLEGQSNPNFYWKPEMEICGVWCVAMFLLGAGHSDGRIIQKQSLALENGARAQLDCEQTDGHPRMFWYRNHRC</sequence>
<dbReference type="EMBL" id="AKHW03002692">
    <property type="protein sequence ID" value="KYO37504.1"/>
    <property type="molecule type" value="Genomic_DNA"/>
</dbReference>
<dbReference type="InterPro" id="IPR050413">
    <property type="entry name" value="TCR_beta_variable"/>
</dbReference>
<keyword evidence="2" id="KW-0732">Signal</keyword>